<accession>A0A0F7SI20</accession>
<protein>
    <submittedName>
        <fullName evidence="2">Uncharacterized protein</fullName>
    </submittedName>
</protein>
<proteinExistence type="predicted"/>
<sequence>MQREYSILLPHAKPRTNVIPSNSTPSPSADPAGSRPDSGVDSVGALVDATAAGSTTESAPGTTVVEGKYETPVKTLAFISLLAISIPYVALQVWAKKSVVKLVSYRPSGRTRVISRRDRMFSWFAGGKEIGRVVDYGLCQQGRRNGELIPSVELVLPTGKANGPESYRIDLTKPARSELERARLRGEGVVVERELVEQALLGIDVLVETVPVSK</sequence>
<evidence type="ECO:0000256" key="1">
    <source>
        <dbReference type="SAM" id="MobiDB-lite"/>
    </source>
</evidence>
<dbReference type="AlphaFoldDB" id="A0A0F7SI20"/>
<feature type="compositionally biased region" description="Polar residues" evidence="1">
    <location>
        <begin position="18"/>
        <end position="27"/>
    </location>
</feature>
<reference evidence="2" key="1">
    <citation type="submission" date="2014-08" db="EMBL/GenBank/DDBJ databases">
        <authorList>
            <person name="Sharma Rahul"/>
            <person name="Thines Marco"/>
        </authorList>
    </citation>
    <scope>NUCLEOTIDE SEQUENCE</scope>
</reference>
<evidence type="ECO:0000313" key="2">
    <source>
        <dbReference type="EMBL" id="CDZ96667.1"/>
    </source>
</evidence>
<feature type="region of interest" description="Disordered" evidence="1">
    <location>
        <begin position="1"/>
        <end position="40"/>
    </location>
</feature>
<organism evidence="2">
    <name type="scientific">Phaffia rhodozyma</name>
    <name type="common">Yeast</name>
    <name type="synonym">Xanthophyllomyces dendrorhous</name>
    <dbReference type="NCBI Taxonomy" id="264483"/>
    <lineage>
        <taxon>Eukaryota</taxon>
        <taxon>Fungi</taxon>
        <taxon>Dikarya</taxon>
        <taxon>Basidiomycota</taxon>
        <taxon>Agaricomycotina</taxon>
        <taxon>Tremellomycetes</taxon>
        <taxon>Cystofilobasidiales</taxon>
        <taxon>Mrakiaceae</taxon>
        <taxon>Phaffia</taxon>
    </lineage>
</organism>
<dbReference type="EMBL" id="LN483165">
    <property type="protein sequence ID" value="CDZ96667.1"/>
    <property type="molecule type" value="Genomic_DNA"/>
</dbReference>
<name>A0A0F7SI20_PHARH</name>